<dbReference type="Pfam" id="PF07679">
    <property type="entry name" value="I-set"/>
    <property type="match status" value="4"/>
</dbReference>
<evidence type="ECO:0000256" key="4">
    <source>
        <dbReference type="ARBA" id="ARBA00022737"/>
    </source>
</evidence>
<feature type="domain" description="Ig-like" evidence="13">
    <location>
        <begin position="27"/>
        <end position="126"/>
    </location>
</feature>
<dbReference type="InterPro" id="IPR013783">
    <property type="entry name" value="Ig-like_fold"/>
</dbReference>
<dbReference type="InterPro" id="IPR036116">
    <property type="entry name" value="FN3_sf"/>
</dbReference>
<dbReference type="InterPro" id="IPR013098">
    <property type="entry name" value="Ig_I-set"/>
</dbReference>
<feature type="domain" description="Ig-like" evidence="13">
    <location>
        <begin position="1305"/>
        <end position="1391"/>
    </location>
</feature>
<proteinExistence type="predicted"/>
<feature type="domain" description="Fibronectin type-III" evidence="14">
    <location>
        <begin position="1213"/>
        <end position="1303"/>
    </location>
</feature>
<feature type="domain" description="Ig-like" evidence="13">
    <location>
        <begin position="337"/>
        <end position="416"/>
    </location>
</feature>
<evidence type="ECO:0000256" key="8">
    <source>
        <dbReference type="ARBA" id="ARBA00023157"/>
    </source>
</evidence>
<feature type="domain" description="Ig-like" evidence="13">
    <location>
        <begin position="522"/>
        <end position="606"/>
    </location>
</feature>
<evidence type="ECO:0000256" key="3">
    <source>
        <dbReference type="ARBA" id="ARBA00022729"/>
    </source>
</evidence>
<evidence type="ECO:0000256" key="2">
    <source>
        <dbReference type="ARBA" id="ARBA00022692"/>
    </source>
</evidence>
<feature type="domain" description="Fibronectin type-III" evidence="14">
    <location>
        <begin position="1395"/>
        <end position="1489"/>
    </location>
</feature>
<feature type="transmembrane region" description="Helical" evidence="11">
    <location>
        <begin position="1613"/>
        <end position="1636"/>
    </location>
</feature>
<dbReference type="Pfam" id="PF25059">
    <property type="entry name" value="FN3_DSCAM-DSCAML_C"/>
    <property type="match status" value="1"/>
</dbReference>
<evidence type="ECO:0000256" key="9">
    <source>
        <dbReference type="ARBA" id="ARBA00023319"/>
    </source>
</evidence>
<feature type="compositionally biased region" description="Basic and acidic residues" evidence="10">
    <location>
        <begin position="1941"/>
        <end position="1959"/>
    </location>
</feature>
<accession>A0ABM3LK68</accession>
<evidence type="ECO:0000256" key="1">
    <source>
        <dbReference type="ARBA" id="ARBA00004167"/>
    </source>
</evidence>
<evidence type="ECO:0000259" key="14">
    <source>
        <dbReference type="PROSITE" id="PS50853"/>
    </source>
</evidence>
<dbReference type="InterPro" id="IPR021012">
    <property type="entry name" value="Dscam1_C"/>
</dbReference>
<keyword evidence="3 12" id="KW-0732">Signal</keyword>
<dbReference type="InterPro" id="IPR003598">
    <property type="entry name" value="Ig_sub2"/>
</dbReference>
<keyword evidence="6 11" id="KW-1133">Transmembrane helix</keyword>
<dbReference type="PROSITE" id="PS50853">
    <property type="entry name" value="FN3"/>
    <property type="match status" value="6"/>
</dbReference>
<feature type="domain" description="Ig-like" evidence="13">
    <location>
        <begin position="709"/>
        <end position="802"/>
    </location>
</feature>
<dbReference type="RefSeq" id="XP_052739470.1">
    <property type="nucleotide sequence ID" value="XM_052883510.1"/>
</dbReference>
<keyword evidence="4" id="KW-0677">Repeat</keyword>
<dbReference type="SMART" id="SM00060">
    <property type="entry name" value="FN3"/>
    <property type="match status" value="6"/>
</dbReference>
<feature type="domain" description="Fibronectin type-III" evidence="14">
    <location>
        <begin position="1008"/>
        <end position="1108"/>
    </location>
</feature>
<feature type="domain" description="Fibronectin type-III" evidence="14">
    <location>
        <begin position="1493"/>
        <end position="1588"/>
    </location>
</feature>
<feature type="domain" description="Ig-like" evidence="13">
    <location>
        <begin position="807"/>
        <end position="899"/>
    </location>
</feature>
<dbReference type="CDD" id="cd00063">
    <property type="entry name" value="FN3"/>
    <property type="match status" value="6"/>
</dbReference>
<keyword evidence="2 11" id="KW-0812">Transmembrane</keyword>
<protein>
    <submittedName>
        <fullName evidence="16">Cell adhesion molecule Dscam2 isoform X10</fullName>
    </submittedName>
</protein>
<dbReference type="SUPFAM" id="SSF48726">
    <property type="entry name" value="Immunoglobulin"/>
    <property type="match status" value="9"/>
</dbReference>
<gene>
    <name evidence="16" type="primary">LOC112055815</name>
</gene>
<dbReference type="CDD" id="cd20956">
    <property type="entry name" value="IgI_4_Dscam"/>
    <property type="match status" value="1"/>
</dbReference>
<feature type="domain" description="Fibronectin type-III" evidence="14">
    <location>
        <begin position="908"/>
        <end position="1003"/>
    </location>
</feature>
<sequence length="1983" mass="216832">MATFTGLTVLVALLVGAVRCEDETIGPIFMKEPPNRVDFSNTTGAVVECAARGSPAPDVIWVRADGTAVGDVPGLRQVLPNGNLVFPPFRAEDYRQEVHAQVYACLARNPVGTIHSRDVNVRAVVSQAYAVNLMEEYVLRGNAAILKCHIPSFVSEYVNVISWIVSEGEEEAEINLESDIKINDGKYLVLPSGELHIRDVGPEDGYKSYQCRTKHRLTGETRLSATKGRLVITEPVGSKAPSFSSESALSSIKRHENQSFALLCQAQAFPVPIFRWYKFIDGSARKQPVALNDRVKQVSGTLIIKEAKVEDSGKYLCVVNNSVGGESVETVLTVTAPLKAAVEPATQTVDFGRPAVFTCRYEGNPVKTITWLKDGKDMNHHDPILRIESVKKEDKGMYQCFIRNDQESAGASAELKLGGRFEPPQIRHSFGEQTLRSGPSLRLKCVASGNPTPDIAWQLDGEKLNSGERLQIGQFVTADGNVESHLNISSVHPNDGGLYSCIASSKVGSASHSARVNVYGMPYVRTMKKRPVVAGDTLIAHCPVAGYPIDSIVWERDGRVLPINRKQKVFPNGTLVIENVERMSDQATYTCVAKNSQGYSARGTLELQVMVLPQIHPFTFGDEPANAGDTVGLQCMVTKGDVPLNITWYLNGKNANKIQGITVTKIGHKSSTVSIDSVSFIHTGVYTCYVRNQAGDANYSTELIVNVPPRWILEPTDKAFAQGSDAKVECKADGFPKPQVTWKRAEGDTPGDYKDLKPNNPNVKVEDGTLMIANIQKTNEGYYLCEAVNGIGSGLSAVILISVQAPPQFEIKMRNQTARRSEPAVLQCQAKGEKPIGIIWNMNNKRLEPKSDPRYTIREEILPGGVVSDLSIRRTERSDSALFTCVATNAFGSDDTSINMIIQEVPEAPYGLKVLDKSGRTVQLSWAAPYDGNSPIKKFLIEYKRAKGNWEKDIDRVLVPGDATEAGVFSLRPATAYHIRIVAENELGTSEPSETVTIITAEESPTGMPQDVKVDAVDKHTLRVTWKPPQPQDWNGELQGYYVGYKLASSNKSFVFETVDISKESGKEHHLDIFNLKTYTQYAIVVQAFNKMGSGPVSNEVRAYTAEGAPSAPPQDVLCTTLTAQTIRVSWVSPPLAAANGLIKAYKVIYGPSETWYDEKTKDTKITASSETILHGLKKFTNYSMEVLATTNGGDGVRSVPIHCQTEQDVPEAPRAVKALVMAADSILVSWRPPAQPNGVVTHYNVYTQAQNAEPHPNKVPASQTSYSATELKAGRYDFWVTASTIIGEGQPSATASCSPSDKVPAKIASFDESFTSTYKEDVKLPCLAVGVPPPNILWKVKGHPLEASERVRQLPEGSLQIAGVAREDAGEYSCHVDNQFGTDTVTHTLSVLAPPFPPQLTIASSSVSSLTLRLKPSLEAEQSPAAGYTIHYKQEFGDWETVQIPSNTDTYTLENLFCGSRYQLYVTAYNGIGTGEASDVVIARTRGSKPPVPRAADFIEVGSSSVTLHLKQWLDGGCPMSHFVVENKKKGAAEWNQISNAVKPGGNFVVLDLEPATWYVLRITAHNNAGFNVAEYEFATLTMTGGTIAPLPGNAADKELPQWVKAWLEPEVLVPILATVVVFIVGMVVICLTLARRNTPHRLRGQKELYYDAVYNASGAALGPGGTLDKRGGLRDELGYIAPPNRKLPPVPGSNYNTCDRVKRQAVIMGAHSTWDPRRHHYERVRRPRMRRTGSGDTISTGMEDEICPYATFHLLGFREEMDPSKAIAFPHHHPSHAGTLAHPHQHPHHPAHSRAGSQSMPRANSRYARKNSQGGQSAIYSTAPEYDDPATCAEEDQYRARYSRPMYACGPEYDEPACCAPEDEQYTGAYGTPYSDHYGSRPSIGTRKCGSSPEPPPPPPRNANNDNNCSSSFNESKDSNEISEAECDQPRNYPVRAHNAKDGLHGDEMRKLIDRPEATTPIPQQAVHGRGGLTAYDTVAV</sequence>
<feature type="signal peptide" evidence="12">
    <location>
        <begin position="1"/>
        <end position="20"/>
    </location>
</feature>
<dbReference type="InterPro" id="IPR007110">
    <property type="entry name" value="Ig-like_dom"/>
</dbReference>
<feature type="compositionally biased region" description="Low complexity" evidence="10">
    <location>
        <begin position="1904"/>
        <end position="1916"/>
    </location>
</feature>
<dbReference type="PANTHER" id="PTHR10075:SF100">
    <property type="entry name" value="FASCICLIN-2"/>
    <property type="match status" value="1"/>
</dbReference>
<keyword evidence="8" id="KW-1015">Disulfide bond</keyword>
<feature type="domain" description="Ig-like" evidence="13">
    <location>
        <begin position="241"/>
        <end position="333"/>
    </location>
</feature>
<dbReference type="GeneID" id="112055815"/>
<feature type="domain" description="Ig-like" evidence="13">
    <location>
        <begin position="424"/>
        <end position="517"/>
    </location>
</feature>
<dbReference type="InterPro" id="IPR036179">
    <property type="entry name" value="Ig-like_dom_sf"/>
</dbReference>
<keyword evidence="15" id="KW-1185">Reference proteome</keyword>
<dbReference type="Pfam" id="PF12355">
    <property type="entry name" value="Dscam_C"/>
    <property type="match status" value="1"/>
</dbReference>
<evidence type="ECO:0000259" key="13">
    <source>
        <dbReference type="PROSITE" id="PS50835"/>
    </source>
</evidence>
<feature type="compositionally biased region" description="Polar residues" evidence="10">
    <location>
        <begin position="1812"/>
        <end position="1822"/>
    </location>
</feature>
<feature type="region of interest" description="Disordered" evidence="10">
    <location>
        <begin position="1773"/>
        <end position="1833"/>
    </location>
</feature>
<reference evidence="16" key="1">
    <citation type="submission" date="2025-08" db="UniProtKB">
        <authorList>
            <consortium name="RefSeq"/>
        </authorList>
    </citation>
    <scope>IDENTIFICATION</scope>
</reference>
<feature type="region of interest" description="Disordered" evidence="10">
    <location>
        <begin position="1872"/>
        <end position="1970"/>
    </location>
</feature>
<dbReference type="Pfam" id="PF13927">
    <property type="entry name" value="Ig_3"/>
    <property type="match status" value="4"/>
</dbReference>
<comment type="subcellular location">
    <subcellularLocation>
        <location evidence="1">Membrane</location>
        <topology evidence="1">Single-pass membrane protein</topology>
    </subcellularLocation>
</comment>
<feature type="chain" id="PRO_5046451590" evidence="12">
    <location>
        <begin position="21"/>
        <end position="1983"/>
    </location>
</feature>
<organism evidence="15 16">
    <name type="scientific">Bicyclus anynana</name>
    <name type="common">Squinting bush brown butterfly</name>
    <dbReference type="NCBI Taxonomy" id="110368"/>
    <lineage>
        <taxon>Eukaryota</taxon>
        <taxon>Metazoa</taxon>
        <taxon>Ecdysozoa</taxon>
        <taxon>Arthropoda</taxon>
        <taxon>Hexapoda</taxon>
        <taxon>Insecta</taxon>
        <taxon>Pterygota</taxon>
        <taxon>Neoptera</taxon>
        <taxon>Endopterygota</taxon>
        <taxon>Lepidoptera</taxon>
        <taxon>Glossata</taxon>
        <taxon>Ditrysia</taxon>
        <taxon>Papilionoidea</taxon>
        <taxon>Nymphalidae</taxon>
        <taxon>Satyrinae</taxon>
        <taxon>Satyrini</taxon>
        <taxon>Mycalesina</taxon>
        <taxon>Bicyclus</taxon>
    </lineage>
</organism>
<dbReference type="InterPro" id="IPR003961">
    <property type="entry name" value="FN3_dom"/>
</dbReference>
<feature type="compositionally biased region" description="Basic residues" evidence="10">
    <location>
        <begin position="1785"/>
        <end position="1794"/>
    </location>
</feature>
<dbReference type="SUPFAM" id="SSF49265">
    <property type="entry name" value="Fibronectin type III"/>
    <property type="match status" value="3"/>
</dbReference>
<dbReference type="SMART" id="SM00408">
    <property type="entry name" value="IGc2"/>
    <property type="match status" value="9"/>
</dbReference>
<name>A0ABM3LK68_BICAN</name>
<dbReference type="InterPro" id="IPR056754">
    <property type="entry name" value="DSCAM/DSCAML_C"/>
</dbReference>
<evidence type="ECO:0000256" key="11">
    <source>
        <dbReference type="SAM" id="Phobius"/>
    </source>
</evidence>
<dbReference type="SMART" id="SM00409">
    <property type="entry name" value="IG"/>
    <property type="match status" value="10"/>
</dbReference>
<keyword evidence="5" id="KW-0130">Cell adhesion</keyword>
<evidence type="ECO:0000313" key="16">
    <source>
        <dbReference type="RefSeq" id="XP_052739470.1"/>
    </source>
</evidence>
<evidence type="ECO:0000256" key="6">
    <source>
        <dbReference type="ARBA" id="ARBA00022989"/>
    </source>
</evidence>
<feature type="domain" description="Fibronectin type-III" evidence="14">
    <location>
        <begin position="1113"/>
        <end position="1209"/>
    </location>
</feature>
<dbReference type="InterPro" id="IPR003599">
    <property type="entry name" value="Ig_sub"/>
</dbReference>
<keyword evidence="9" id="KW-0393">Immunoglobulin domain</keyword>
<evidence type="ECO:0000256" key="5">
    <source>
        <dbReference type="ARBA" id="ARBA00022889"/>
    </source>
</evidence>
<dbReference type="CDD" id="cd20958">
    <property type="entry name" value="IgI_5_Dscam"/>
    <property type="match status" value="1"/>
</dbReference>
<evidence type="ECO:0000256" key="10">
    <source>
        <dbReference type="SAM" id="MobiDB-lite"/>
    </source>
</evidence>
<dbReference type="Pfam" id="PF00041">
    <property type="entry name" value="fn3"/>
    <property type="match status" value="5"/>
</dbReference>
<evidence type="ECO:0000256" key="7">
    <source>
        <dbReference type="ARBA" id="ARBA00023136"/>
    </source>
</evidence>
<dbReference type="Gene3D" id="2.60.40.10">
    <property type="entry name" value="Immunoglobulins"/>
    <property type="match status" value="16"/>
</dbReference>
<feature type="domain" description="Ig-like" evidence="13">
    <location>
        <begin position="613"/>
        <end position="706"/>
    </location>
</feature>
<dbReference type="Proteomes" id="UP001652582">
    <property type="component" value="Chromosome 9"/>
</dbReference>
<dbReference type="PANTHER" id="PTHR10075">
    <property type="entry name" value="BASIGIN RELATED"/>
    <property type="match status" value="1"/>
</dbReference>
<keyword evidence="7 11" id="KW-0472">Membrane</keyword>
<evidence type="ECO:0000256" key="12">
    <source>
        <dbReference type="SAM" id="SignalP"/>
    </source>
</evidence>
<evidence type="ECO:0000313" key="15">
    <source>
        <dbReference type="Proteomes" id="UP001652582"/>
    </source>
</evidence>
<dbReference type="PROSITE" id="PS50835">
    <property type="entry name" value="IG_LIKE"/>
    <property type="match status" value="9"/>
</dbReference>